<feature type="compositionally biased region" description="Polar residues" evidence="1">
    <location>
        <begin position="36"/>
        <end position="51"/>
    </location>
</feature>
<accession>A0A409YUK8</accession>
<dbReference type="InParanoid" id="A0A409YUK8"/>
<dbReference type="Pfam" id="PF02298">
    <property type="entry name" value="Cu_bind_like"/>
    <property type="match status" value="1"/>
</dbReference>
<dbReference type="EMBL" id="NHYE01000269">
    <property type="protein sequence ID" value="PPR06663.1"/>
    <property type="molecule type" value="Genomic_DNA"/>
</dbReference>
<dbReference type="GO" id="GO:0009055">
    <property type="term" value="F:electron transfer activity"/>
    <property type="evidence" value="ECO:0007669"/>
    <property type="project" value="InterPro"/>
</dbReference>
<dbReference type="InterPro" id="IPR008972">
    <property type="entry name" value="Cupredoxin"/>
</dbReference>
<evidence type="ECO:0000256" key="1">
    <source>
        <dbReference type="SAM" id="MobiDB-lite"/>
    </source>
</evidence>
<dbReference type="InterPro" id="IPR052953">
    <property type="entry name" value="Ser-rich/MCO-related"/>
</dbReference>
<keyword evidence="2" id="KW-0732">Signal</keyword>
<gene>
    <name evidence="4" type="ORF">CVT26_001205</name>
</gene>
<keyword evidence="5" id="KW-1185">Reference proteome</keyword>
<proteinExistence type="predicted"/>
<feature type="signal peptide" evidence="2">
    <location>
        <begin position="1"/>
        <end position="20"/>
    </location>
</feature>
<dbReference type="STRING" id="231916.A0A409YUK8"/>
<reference evidence="4 5" key="1">
    <citation type="journal article" date="2018" name="Evol. Lett.">
        <title>Horizontal gene cluster transfer increased hallucinogenic mushroom diversity.</title>
        <authorList>
            <person name="Reynolds H.T."/>
            <person name="Vijayakumar V."/>
            <person name="Gluck-Thaler E."/>
            <person name="Korotkin H.B."/>
            <person name="Matheny P.B."/>
            <person name="Slot J.C."/>
        </authorList>
    </citation>
    <scope>NUCLEOTIDE SEQUENCE [LARGE SCALE GENOMIC DNA]</scope>
    <source>
        <strain evidence="4 5">SRW20</strain>
    </source>
</reference>
<feature type="compositionally biased region" description="Low complexity" evidence="1">
    <location>
        <begin position="52"/>
        <end position="71"/>
    </location>
</feature>
<protein>
    <recommendedName>
        <fullName evidence="3">Phytocyanin domain-containing protein</fullName>
    </recommendedName>
</protein>
<dbReference type="PANTHER" id="PTHR34883:SF17">
    <property type="entry name" value="CUPREDOXIN"/>
    <property type="match status" value="1"/>
</dbReference>
<dbReference type="Gene3D" id="2.60.40.420">
    <property type="entry name" value="Cupredoxins - blue copper proteins"/>
    <property type="match status" value="1"/>
</dbReference>
<feature type="chain" id="PRO_5019130923" description="Phytocyanin domain-containing protein" evidence="2">
    <location>
        <begin position="21"/>
        <end position="474"/>
    </location>
</feature>
<dbReference type="InterPro" id="IPR003245">
    <property type="entry name" value="Phytocyanin_dom"/>
</dbReference>
<organism evidence="4 5">
    <name type="scientific">Gymnopilus dilepis</name>
    <dbReference type="NCBI Taxonomy" id="231916"/>
    <lineage>
        <taxon>Eukaryota</taxon>
        <taxon>Fungi</taxon>
        <taxon>Dikarya</taxon>
        <taxon>Basidiomycota</taxon>
        <taxon>Agaricomycotina</taxon>
        <taxon>Agaricomycetes</taxon>
        <taxon>Agaricomycetidae</taxon>
        <taxon>Agaricales</taxon>
        <taxon>Agaricineae</taxon>
        <taxon>Hymenogastraceae</taxon>
        <taxon>Gymnopilus</taxon>
    </lineage>
</organism>
<evidence type="ECO:0000313" key="4">
    <source>
        <dbReference type="EMBL" id="PPR06663.1"/>
    </source>
</evidence>
<dbReference type="PANTHER" id="PTHR34883">
    <property type="entry name" value="SERINE-RICH PROTEIN, PUTATIVE-RELATED-RELATED"/>
    <property type="match status" value="1"/>
</dbReference>
<evidence type="ECO:0000259" key="3">
    <source>
        <dbReference type="Pfam" id="PF02298"/>
    </source>
</evidence>
<feature type="region of interest" description="Disordered" evidence="1">
    <location>
        <begin position="410"/>
        <end position="452"/>
    </location>
</feature>
<evidence type="ECO:0000256" key="2">
    <source>
        <dbReference type="SAM" id="SignalP"/>
    </source>
</evidence>
<dbReference type="AlphaFoldDB" id="A0A409YUK8"/>
<sequence>MVFIAPFVGAVALFSGLANGLPRPDSAINEPAVSAPNGTPITATSGPAQTASSDMSGSDMSMSDSSMSSSNYGSSSGSMNYGSSDSSSSSSYGSSSSNYGSDSSYGSSSNYGSSGSYGSSGNYGSNYGGNSWDTTVTLSTSTSTAWNSYSTPSYGSGMSNWGNSGYNDCVQQCVASYGGLPPTATYTPSSTMGSDSYSGSSGGSGVTHTVIVAPTQGVLRYVPFVVNASVGDTISFMWNANNHTVTKSSELTPCNKTSDSPFTSGEQNKGFIFNQVVNDTNPTFFYCGTPNHCQKGMFGIINPPNAFNTPMSVSGMMQTLAANDSNVAAYAAYTDMQTANNSAASKWGGNIDLSSLPEWSHSLVAENVLYTRNFLAANAETLKDDGSVDLSAAGSTPLMIPQDLSAVLANSPSSSSAASTPAATPAAAESPAASSAAASPPTANAQNSTNGAMSVSSPKVVVGVVAALATFMML</sequence>
<comment type="caution">
    <text evidence="4">The sequence shown here is derived from an EMBL/GenBank/DDBJ whole genome shotgun (WGS) entry which is preliminary data.</text>
</comment>
<dbReference type="OrthoDB" id="2331100at2759"/>
<dbReference type="Proteomes" id="UP000284706">
    <property type="component" value="Unassembled WGS sequence"/>
</dbReference>
<name>A0A409YUK8_9AGAR</name>
<feature type="region of interest" description="Disordered" evidence="1">
    <location>
        <begin position="28"/>
        <end position="71"/>
    </location>
</feature>
<dbReference type="SUPFAM" id="SSF49503">
    <property type="entry name" value="Cupredoxins"/>
    <property type="match status" value="1"/>
</dbReference>
<feature type="domain" description="Phytocyanin" evidence="3">
    <location>
        <begin position="229"/>
        <end position="297"/>
    </location>
</feature>
<evidence type="ECO:0000313" key="5">
    <source>
        <dbReference type="Proteomes" id="UP000284706"/>
    </source>
</evidence>